<proteinExistence type="predicted"/>
<dbReference type="PANTHER" id="PTHR11242:SF0">
    <property type="entry name" value="TPR_REGION DOMAIN-CONTAINING PROTEIN"/>
    <property type="match status" value="1"/>
</dbReference>
<organism evidence="5 6">
    <name type="scientific">Cymbomonas tetramitiformis</name>
    <dbReference type="NCBI Taxonomy" id="36881"/>
    <lineage>
        <taxon>Eukaryota</taxon>
        <taxon>Viridiplantae</taxon>
        <taxon>Chlorophyta</taxon>
        <taxon>Pyramimonadophyceae</taxon>
        <taxon>Pyramimonadales</taxon>
        <taxon>Pyramimonadaceae</taxon>
        <taxon>Cymbomonas</taxon>
    </lineage>
</organism>
<dbReference type="InterPro" id="IPR002110">
    <property type="entry name" value="Ankyrin_rpt"/>
</dbReference>
<dbReference type="EMBL" id="LGRX02035394">
    <property type="protein sequence ID" value="KAK3235007.1"/>
    <property type="molecule type" value="Genomic_DNA"/>
</dbReference>
<reference evidence="5 6" key="1">
    <citation type="journal article" date="2015" name="Genome Biol. Evol.">
        <title>Comparative Genomics of a Bacterivorous Green Alga Reveals Evolutionary Causalities and Consequences of Phago-Mixotrophic Mode of Nutrition.</title>
        <authorList>
            <person name="Burns J.A."/>
            <person name="Paasch A."/>
            <person name="Narechania A."/>
            <person name="Kim E."/>
        </authorList>
    </citation>
    <scope>NUCLEOTIDE SEQUENCE [LARGE SCALE GENOMIC DNA]</scope>
    <source>
        <strain evidence="5 6">PLY_AMNH</strain>
    </source>
</reference>
<protein>
    <submittedName>
        <fullName evidence="5">Uncharacterized protein</fullName>
    </submittedName>
</protein>
<dbReference type="InterPro" id="IPR011990">
    <property type="entry name" value="TPR-like_helical_dom_sf"/>
</dbReference>
<keyword evidence="3" id="KW-0040">ANK repeat</keyword>
<evidence type="ECO:0000313" key="6">
    <source>
        <dbReference type="Proteomes" id="UP001190700"/>
    </source>
</evidence>
<dbReference type="InterPro" id="IPR039663">
    <property type="entry name" value="AIP/AIPL1/TTC9"/>
</dbReference>
<dbReference type="InterPro" id="IPR019734">
    <property type="entry name" value="TPR_rpt"/>
</dbReference>
<dbReference type="Gene3D" id="1.25.40.20">
    <property type="entry name" value="Ankyrin repeat-containing domain"/>
    <property type="match status" value="1"/>
</dbReference>
<dbReference type="PANTHER" id="PTHR11242">
    <property type="entry name" value="ARYL HYDROCARBON RECEPTOR INTERACTING PROTEIN RELATED"/>
    <property type="match status" value="1"/>
</dbReference>
<name>A0AAE0BEK2_9CHLO</name>
<dbReference type="SUPFAM" id="SSF48452">
    <property type="entry name" value="TPR-like"/>
    <property type="match status" value="1"/>
</dbReference>
<dbReference type="InterPro" id="IPR036770">
    <property type="entry name" value="Ankyrin_rpt-contain_sf"/>
</dbReference>
<dbReference type="PROSITE" id="PS50088">
    <property type="entry name" value="ANK_REPEAT"/>
    <property type="match status" value="1"/>
</dbReference>
<dbReference type="Proteomes" id="UP001190700">
    <property type="component" value="Unassembled WGS sequence"/>
</dbReference>
<accession>A0AAE0BEK2</accession>
<evidence type="ECO:0000256" key="4">
    <source>
        <dbReference type="SAM" id="MobiDB-lite"/>
    </source>
</evidence>
<keyword evidence="1" id="KW-0677">Repeat</keyword>
<sequence length="636" mass="69094">MNFVLRHEDGSSIGWDDPGSSNWVYEKVAAKQRNEVRSAAAQEWQSICADLSEGNSSEQLKEKGKRLFRGKKYADAAEAYSEALLHTSDDMTTIRVTLLSNRAQCYLNTQAVDAALRDASQALALDKTHAKSWFRRAHAFECQGLIAAARADLAACAACTAPTPAPPEVAAAEARLLQCHGLEEATGRVAQWLAGAERLVRTSARRRGKNARKAGVESIHGALRSPHARRILRRLLADEEEEEEEGSDQSGSSQAESPEDESEEHWRAFARAVGACVRDAAAKAVDGGTTGSAWAAAAARVLHTLFKVVEVNTMATEAGMSHGTCEPMVSLTVAAACACWGASEVGSFLREWGGLIGDEDNVSPDEDWEMVTPVFAAAVAGWSHCTATAALKKAMHGWDAGVVRTVMDRCCPAAKLERQTGERQLWRHWLELERDAIAEGRQSFAENGGEVRGAPYPNDKDTSGRSDLIRLHAAATAHGARWVVEEIEEVFPTNVFYLQGATLLHMWARAGRVEVVKFMLQMGACPGVLDTGRYMGRKATPLDWVNKERGSDTKKVAALLRAAASHTGGQATLVYGHGDDDAYSSEEEEYEYGSSEEEEYGAFGFTLDEEEELLAQGIKPWDEDAAAALDMINNGY</sequence>
<keyword evidence="2" id="KW-0802">TPR repeat</keyword>
<dbReference type="SMART" id="SM00028">
    <property type="entry name" value="TPR"/>
    <property type="match status" value="3"/>
</dbReference>
<keyword evidence="6" id="KW-1185">Reference proteome</keyword>
<comment type="caution">
    <text evidence="5">The sequence shown here is derived from an EMBL/GenBank/DDBJ whole genome shotgun (WGS) entry which is preliminary data.</text>
</comment>
<feature type="compositionally biased region" description="Acidic residues" evidence="4">
    <location>
        <begin position="238"/>
        <end position="247"/>
    </location>
</feature>
<dbReference type="SUPFAM" id="SSF48403">
    <property type="entry name" value="Ankyrin repeat"/>
    <property type="match status" value="1"/>
</dbReference>
<evidence type="ECO:0000256" key="2">
    <source>
        <dbReference type="ARBA" id="ARBA00022803"/>
    </source>
</evidence>
<gene>
    <name evidence="5" type="ORF">CYMTET_54768</name>
</gene>
<feature type="region of interest" description="Disordered" evidence="4">
    <location>
        <begin position="238"/>
        <end position="265"/>
    </location>
</feature>
<dbReference type="Gene3D" id="1.25.40.10">
    <property type="entry name" value="Tetratricopeptide repeat domain"/>
    <property type="match status" value="1"/>
</dbReference>
<evidence type="ECO:0000256" key="3">
    <source>
        <dbReference type="PROSITE-ProRule" id="PRU00023"/>
    </source>
</evidence>
<evidence type="ECO:0000256" key="1">
    <source>
        <dbReference type="ARBA" id="ARBA00022737"/>
    </source>
</evidence>
<dbReference type="PROSITE" id="PS50297">
    <property type="entry name" value="ANK_REP_REGION"/>
    <property type="match status" value="1"/>
</dbReference>
<dbReference type="AlphaFoldDB" id="A0AAE0BEK2"/>
<evidence type="ECO:0000313" key="5">
    <source>
        <dbReference type="EMBL" id="KAK3235007.1"/>
    </source>
</evidence>
<feature type="repeat" description="ANK" evidence="3">
    <location>
        <begin position="499"/>
        <end position="531"/>
    </location>
</feature>